<comment type="caution">
    <text evidence="2">The sequence shown here is derived from an EMBL/GenBank/DDBJ whole genome shotgun (WGS) entry which is preliminary data.</text>
</comment>
<feature type="region of interest" description="Disordered" evidence="1">
    <location>
        <begin position="79"/>
        <end position="144"/>
    </location>
</feature>
<proteinExistence type="predicted"/>
<keyword evidence="3" id="KW-1185">Reference proteome</keyword>
<evidence type="ECO:0000313" key="2">
    <source>
        <dbReference type="EMBL" id="CAH7683838.1"/>
    </source>
</evidence>
<dbReference type="EMBL" id="CALTRL010004951">
    <property type="protein sequence ID" value="CAH7683838.1"/>
    <property type="molecule type" value="Genomic_DNA"/>
</dbReference>
<accession>A0AAV0BD83</accession>
<sequence length="144" mass="15822">MTNLNSNPVAHEDLASQDAYCQLMIKPNSYLQPSCVAEEIKVVKIEMNPDQDDQLNQGSTEPELNMSLMGNALITMIESDYSLDVSPDGEDDEEEGGKNDGDGAVEDMTTEDEESLLDSDATRWARLTRVDDVNGYNGEDAAKK</sequence>
<feature type="compositionally biased region" description="Acidic residues" evidence="1">
    <location>
        <begin position="103"/>
        <end position="117"/>
    </location>
</feature>
<evidence type="ECO:0000256" key="1">
    <source>
        <dbReference type="SAM" id="MobiDB-lite"/>
    </source>
</evidence>
<dbReference type="Proteomes" id="UP001153365">
    <property type="component" value="Unassembled WGS sequence"/>
</dbReference>
<gene>
    <name evidence="2" type="ORF">PPACK8108_LOCUS17599</name>
</gene>
<protein>
    <submittedName>
        <fullName evidence="2">Uncharacterized protein</fullName>
    </submittedName>
</protein>
<evidence type="ECO:0000313" key="3">
    <source>
        <dbReference type="Proteomes" id="UP001153365"/>
    </source>
</evidence>
<name>A0AAV0BD83_PHAPC</name>
<organism evidence="2 3">
    <name type="scientific">Phakopsora pachyrhizi</name>
    <name type="common">Asian soybean rust disease fungus</name>
    <dbReference type="NCBI Taxonomy" id="170000"/>
    <lineage>
        <taxon>Eukaryota</taxon>
        <taxon>Fungi</taxon>
        <taxon>Dikarya</taxon>
        <taxon>Basidiomycota</taxon>
        <taxon>Pucciniomycotina</taxon>
        <taxon>Pucciniomycetes</taxon>
        <taxon>Pucciniales</taxon>
        <taxon>Phakopsoraceae</taxon>
        <taxon>Phakopsora</taxon>
    </lineage>
</organism>
<feature type="compositionally biased region" description="Basic and acidic residues" evidence="1">
    <location>
        <begin position="120"/>
        <end position="132"/>
    </location>
</feature>
<dbReference type="AlphaFoldDB" id="A0AAV0BD83"/>
<reference evidence="2" key="1">
    <citation type="submission" date="2022-06" db="EMBL/GenBank/DDBJ databases">
        <authorList>
            <consortium name="SYNGENTA / RWTH Aachen University"/>
        </authorList>
    </citation>
    <scope>NUCLEOTIDE SEQUENCE</scope>
</reference>